<dbReference type="RefSeq" id="WP_112854897.1">
    <property type="nucleotide sequence ID" value="NZ_UASS01000040.1"/>
</dbReference>
<evidence type="ECO:0000256" key="1">
    <source>
        <dbReference type="SAM" id="MobiDB-lite"/>
    </source>
</evidence>
<reference evidence="2 3" key="1">
    <citation type="submission" date="2018-06" db="EMBL/GenBank/DDBJ databases">
        <authorList>
            <consortium name="Pathogen Informatics"/>
            <person name="Doyle S."/>
        </authorList>
    </citation>
    <scope>NUCLEOTIDE SEQUENCE [LARGE SCALE GENOMIC DNA]</scope>
    <source>
        <strain evidence="2 3">NCTC12022</strain>
    </source>
</reference>
<dbReference type="AlphaFoldDB" id="A0A2X1QYF7"/>
<proteinExistence type="predicted"/>
<dbReference type="EMBL" id="UASS01000040">
    <property type="protein sequence ID" value="SPX62711.1"/>
    <property type="molecule type" value="Genomic_DNA"/>
</dbReference>
<organism evidence="2 3">
    <name type="scientific">Legionella feeleii</name>
    <dbReference type="NCBI Taxonomy" id="453"/>
    <lineage>
        <taxon>Bacteria</taxon>
        <taxon>Pseudomonadati</taxon>
        <taxon>Pseudomonadota</taxon>
        <taxon>Gammaproteobacteria</taxon>
        <taxon>Legionellales</taxon>
        <taxon>Legionellaceae</taxon>
        <taxon>Legionella</taxon>
    </lineage>
</organism>
<evidence type="ECO:0000313" key="2">
    <source>
        <dbReference type="EMBL" id="SPX62711.1"/>
    </source>
</evidence>
<sequence length="142" mass="16172">MYQFHLFNPSSKKNKSGEENIQSSYSNIGSTLEANDTNSVISDDMDTLSDFSDSDTSKESWVNEVIYVRGEQFMLTSIDTRSRELEDFFTKRRFFLSKICELYYNKIGWHADSLKTSAELAVCGGKLYALLMGEAQPIYLLG</sequence>
<protein>
    <submittedName>
        <fullName evidence="2">Uncharacterized protein</fullName>
    </submittedName>
</protein>
<gene>
    <name evidence="2" type="ORF">NCTC12022_03476</name>
</gene>
<dbReference type="Proteomes" id="UP000251942">
    <property type="component" value="Unassembled WGS sequence"/>
</dbReference>
<name>A0A2X1QYF7_9GAMM</name>
<evidence type="ECO:0000313" key="3">
    <source>
        <dbReference type="Proteomes" id="UP000251942"/>
    </source>
</evidence>
<feature type="region of interest" description="Disordered" evidence="1">
    <location>
        <begin position="1"/>
        <end position="20"/>
    </location>
</feature>
<accession>A0A2X1QYF7</accession>